<dbReference type="Pfam" id="PF00271">
    <property type="entry name" value="Helicase_C"/>
    <property type="match status" value="1"/>
</dbReference>
<keyword evidence="7" id="KW-0413">Isomerase</keyword>
<dbReference type="GO" id="GO:0030894">
    <property type="term" value="C:replisome"/>
    <property type="evidence" value="ECO:0007669"/>
    <property type="project" value="TreeGrafter"/>
</dbReference>
<dbReference type="PROSITE" id="PS51194">
    <property type="entry name" value="HELICASE_CTER"/>
    <property type="match status" value="1"/>
</dbReference>
<protein>
    <recommendedName>
        <fullName evidence="9">DNA 3'-5' helicase</fullName>
        <ecNumber evidence="9">5.6.2.4</ecNumber>
    </recommendedName>
</protein>
<dbReference type="InterPro" id="IPR014001">
    <property type="entry name" value="Helicase_ATP-bd"/>
</dbReference>
<dbReference type="SMART" id="SM00487">
    <property type="entry name" value="DEXDc"/>
    <property type="match status" value="1"/>
</dbReference>
<gene>
    <name evidence="13" type="ORF">DCF15_21280</name>
</gene>
<dbReference type="Proteomes" id="UP000249794">
    <property type="component" value="Unassembled WGS sequence"/>
</dbReference>
<feature type="compositionally biased region" description="Low complexity" evidence="10">
    <location>
        <begin position="492"/>
        <end position="502"/>
    </location>
</feature>
<dbReference type="EC" id="5.6.2.4" evidence="9"/>
<evidence type="ECO:0000313" key="13">
    <source>
        <dbReference type="EMBL" id="PZO45751.1"/>
    </source>
</evidence>
<dbReference type="EMBL" id="QBMP01000345">
    <property type="protein sequence ID" value="PZO45751.1"/>
    <property type="molecule type" value="Genomic_DNA"/>
</dbReference>
<dbReference type="CDD" id="cd17920">
    <property type="entry name" value="DEXHc_RecQ"/>
    <property type="match status" value="1"/>
</dbReference>
<dbReference type="GO" id="GO:0009378">
    <property type="term" value="F:four-way junction helicase activity"/>
    <property type="evidence" value="ECO:0007669"/>
    <property type="project" value="TreeGrafter"/>
</dbReference>
<organism evidence="13 14">
    <name type="scientific">Phormidesmis priestleyi</name>
    <dbReference type="NCBI Taxonomy" id="268141"/>
    <lineage>
        <taxon>Bacteria</taxon>
        <taxon>Bacillati</taxon>
        <taxon>Cyanobacteriota</taxon>
        <taxon>Cyanophyceae</taxon>
        <taxon>Leptolyngbyales</taxon>
        <taxon>Leptolyngbyaceae</taxon>
        <taxon>Phormidesmis</taxon>
    </lineage>
</organism>
<dbReference type="PANTHER" id="PTHR13710:SF105">
    <property type="entry name" value="ATP-DEPENDENT DNA HELICASE Q1"/>
    <property type="match status" value="1"/>
</dbReference>
<dbReference type="GO" id="GO:0005524">
    <property type="term" value="F:ATP binding"/>
    <property type="evidence" value="ECO:0007669"/>
    <property type="project" value="UniProtKB-KW"/>
</dbReference>
<accession>A0A2W4YER5</accession>
<feature type="region of interest" description="Disordered" evidence="10">
    <location>
        <begin position="491"/>
        <end position="520"/>
    </location>
</feature>
<dbReference type="SUPFAM" id="SSF52540">
    <property type="entry name" value="P-loop containing nucleoside triphosphate hydrolases"/>
    <property type="match status" value="1"/>
</dbReference>
<dbReference type="InterPro" id="IPR027417">
    <property type="entry name" value="P-loop_NTPase"/>
</dbReference>
<name>A0A2W4YER5_9CYAN</name>
<evidence type="ECO:0000256" key="9">
    <source>
        <dbReference type="ARBA" id="ARBA00034808"/>
    </source>
</evidence>
<dbReference type="Gene3D" id="3.40.50.300">
    <property type="entry name" value="P-loop containing nucleotide triphosphate hydrolases"/>
    <property type="match status" value="2"/>
</dbReference>
<evidence type="ECO:0000259" key="12">
    <source>
        <dbReference type="PROSITE" id="PS51194"/>
    </source>
</evidence>
<reference evidence="14" key="1">
    <citation type="submission" date="2018-04" db="EMBL/GenBank/DDBJ databases">
        <authorList>
            <person name="Cornet L."/>
        </authorList>
    </citation>
    <scope>NUCLEOTIDE SEQUENCE [LARGE SCALE GENOMIC DNA]</scope>
</reference>
<sequence length="520" mass="58929">MNTSIPPKILKKCAQTDIAQLRETFQKIWGYDDFRPPQGEIAQALFAGQDIVVVMPTGGGKSVCFQLPALMKTGVTLVISPLVALMENQVQELAEKQLPAAALHSELDKKAQWQTLRSLSQNRLRLLYLSPETLLSKPVWEVLTQPQVSINALVLDEAHCLTQWGDSFRPTYRRLGTVRTALLATKPAGIRMAIAAFTATADPFTQQALETILGLQNPQIIRLNPYRSNLHLSVQTIWTPRGRKRAMVKFIQRYGQQSGLVYARTRRGTEDLARWFAAQGYRVSAYHAGLGAPQRRQIEAQWINGDCQFVVCTSAFGMGINKADCRFVVHYEVPSLLAEYVQEVGRAGRDGKPAQALSLVSEPTGLFAPEDQRRWQFFEQKAQQLQKAALDLVSQIPPEGNIDEVRRQFREGDQALALLHRNGQLRWLDPFTYKVETRQPIRSQEKQPDPAQVMKRYLWTKRCRWQVLLEEFGFTQAAKTMRCQQCDRCRQSNKSNQSNQRSPNLPPKSALPTQPQTNHP</sequence>
<keyword evidence="5" id="KW-0067">ATP-binding</keyword>
<evidence type="ECO:0000256" key="7">
    <source>
        <dbReference type="ARBA" id="ARBA00023235"/>
    </source>
</evidence>
<evidence type="ECO:0000313" key="14">
    <source>
        <dbReference type="Proteomes" id="UP000249794"/>
    </source>
</evidence>
<dbReference type="Pfam" id="PF00270">
    <property type="entry name" value="DEAD"/>
    <property type="match status" value="1"/>
</dbReference>
<dbReference type="GO" id="GO:0016787">
    <property type="term" value="F:hydrolase activity"/>
    <property type="evidence" value="ECO:0007669"/>
    <property type="project" value="UniProtKB-KW"/>
</dbReference>
<dbReference type="GO" id="GO:0006281">
    <property type="term" value="P:DNA repair"/>
    <property type="evidence" value="ECO:0007669"/>
    <property type="project" value="TreeGrafter"/>
</dbReference>
<dbReference type="AlphaFoldDB" id="A0A2W4YER5"/>
<evidence type="ECO:0000259" key="11">
    <source>
        <dbReference type="PROSITE" id="PS51192"/>
    </source>
</evidence>
<evidence type="ECO:0000256" key="4">
    <source>
        <dbReference type="ARBA" id="ARBA00022806"/>
    </source>
</evidence>
<comment type="catalytic activity">
    <reaction evidence="8">
        <text>Couples ATP hydrolysis with the unwinding of duplex DNA by translocating in the 3'-5' direction.</text>
        <dbReference type="EC" id="5.6.2.4"/>
    </reaction>
</comment>
<comment type="caution">
    <text evidence="13">The sequence shown here is derived from an EMBL/GenBank/DDBJ whole genome shotgun (WGS) entry which is preliminary data.</text>
</comment>
<dbReference type="SMART" id="SM00490">
    <property type="entry name" value="HELICc"/>
    <property type="match status" value="1"/>
</dbReference>
<dbReference type="InterPro" id="IPR001650">
    <property type="entry name" value="Helicase_C-like"/>
</dbReference>
<comment type="similarity">
    <text evidence="1">Belongs to the helicase family. RecQ subfamily.</text>
</comment>
<dbReference type="InterPro" id="IPR004589">
    <property type="entry name" value="DNA_helicase_ATP-dep_RecQ"/>
</dbReference>
<evidence type="ECO:0000256" key="6">
    <source>
        <dbReference type="ARBA" id="ARBA00023125"/>
    </source>
</evidence>
<dbReference type="GO" id="GO:0043590">
    <property type="term" value="C:bacterial nucleoid"/>
    <property type="evidence" value="ECO:0007669"/>
    <property type="project" value="TreeGrafter"/>
</dbReference>
<keyword evidence="4" id="KW-0347">Helicase</keyword>
<evidence type="ECO:0000256" key="3">
    <source>
        <dbReference type="ARBA" id="ARBA00022801"/>
    </source>
</evidence>
<dbReference type="GO" id="GO:0005737">
    <property type="term" value="C:cytoplasm"/>
    <property type="evidence" value="ECO:0007669"/>
    <property type="project" value="TreeGrafter"/>
</dbReference>
<dbReference type="PROSITE" id="PS51192">
    <property type="entry name" value="HELICASE_ATP_BIND_1"/>
    <property type="match status" value="1"/>
</dbReference>
<evidence type="ECO:0000256" key="1">
    <source>
        <dbReference type="ARBA" id="ARBA00005446"/>
    </source>
</evidence>
<evidence type="ECO:0000256" key="10">
    <source>
        <dbReference type="SAM" id="MobiDB-lite"/>
    </source>
</evidence>
<feature type="domain" description="Helicase ATP-binding" evidence="11">
    <location>
        <begin position="42"/>
        <end position="219"/>
    </location>
</feature>
<dbReference type="GO" id="GO:0006310">
    <property type="term" value="P:DNA recombination"/>
    <property type="evidence" value="ECO:0007669"/>
    <property type="project" value="InterPro"/>
</dbReference>
<dbReference type="GO" id="GO:0043138">
    <property type="term" value="F:3'-5' DNA helicase activity"/>
    <property type="evidence" value="ECO:0007669"/>
    <property type="project" value="UniProtKB-EC"/>
</dbReference>
<keyword evidence="3" id="KW-0378">Hydrolase</keyword>
<feature type="compositionally biased region" description="Polar residues" evidence="10">
    <location>
        <begin position="511"/>
        <end position="520"/>
    </location>
</feature>
<dbReference type="GO" id="GO:0003677">
    <property type="term" value="F:DNA binding"/>
    <property type="evidence" value="ECO:0007669"/>
    <property type="project" value="UniProtKB-KW"/>
</dbReference>
<feature type="domain" description="Helicase C-terminal" evidence="12">
    <location>
        <begin position="246"/>
        <end position="404"/>
    </location>
</feature>
<evidence type="ECO:0000256" key="8">
    <source>
        <dbReference type="ARBA" id="ARBA00034617"/>
    </source>
</evidence>
<proteinExistence type="inferred from homology"/>
<reference evidence="13 14" key="2">
    <citation type="submission" date="2018-06" db="EMBL/GenBank/DDBJ databases">
        <title>Metagenomic assembly of (sub)arctic Cyanobacteria and their associated microbiome from non-axenic cultures.</title>
        <authorList>
            <person name="Baurain D."/>
        </authorList>
    </citation>
    <scope>NUCLEOTIDE SEQUENCE [LARGE SCALE GENOMIC DNA]</scope>
    <source>
        <strain evidence="13">ULC027bin1</strain>
    </source>
</reference>
<evidence type="ECO:0000256" key="5">
    <source>
        <dbReference type="ARBA" id="ARBA00022840"/>
    </source>
</evidence>
<evidence type="ECO:0000256" key="2">
    <source>
        <dbReference type="ARBA" id="ARBA00022741"/>
    </source>
</evidence>
<keyword evidence="6" id="KW-0238">DNA-binding</keyword>
<dbReference type="InterPro" id="IPR011545">
    <property type="entry name" value="DEAD/DEAH_box_helicase_dom"/>
</dbReference>
<keyword evidence="2" id="KW-0547">Nucleotide-binding</keyword>
<dbReference type="PANTHER" id="PTHR13710">
    <property type="entry name" value="DNA HELICASE RECQ FAMILY MEMBER"/>
    <property type="match status" value="1"/>
</dbReference>
<dbReference type="NCBIfam" id="TIGR00614">
    <property type="entry name" value="recQ_fam"/>
    <property type="match status" value="1"/>
</dbReference>